<gene>
    <name evidence="3" type="ORF">SAMN05216296_1735</name>
</gene>
<dbReference type="PANTHER" id="PTHR12286:SF5">
    <property type="entry name" value="SACCHAROPINE DEHYDROGENASE-LIKE OXIDOREDUCTASE"/>
    <property type="match status" value="1"/>
</dbReference>
<dbReference type="InterPro" id="IPR045982">
    <property type="entry name" value="DUF5938"/>
</dbReference>
<dbReference type="GO" id="GO:0005886">
    <property type="term" value="C:plasma membrane"/>
    <property type="evidence" value="ECO:0007669"/>
    <property type="project" value="TreeGrafter"/>
</dbReference>
<evidence type="ECO:0000313" key="3">
    <source>
        <dbReference type="EMBL" id="SDU09455.1"/>
    </source>
</evidence>
<evidence type="ECO:0000259" key="1">
    <source>
        <dbReference type="Pfam" id="PF03435"/>
    </source>
</evidence>
<evidence type="ECO:0000259" key="2">
    <source>
        <dbReference type="Pfam" id="PF19362"/>
    </source>
</evidence>
<dbReference type="InterPro" id="IPR005097">
    <property type="entry name" value="Sacchrp_dh_NADP-bd"/>
</dbReference>
<dbReference type="OrthoDB" id="4420885at2"/>
<protein>
    <submittedName>
        <fullName evidence="3">Saccharopine dehydrogenase NADP binding domain-containing protein</fullName>
    </submittedName>
</protein>
<dbReference type="InterPro" id="IPR051276">
    <property type="entry name" value="Saccharopine_DH-like_oxidrdct"/>
</dbReference>
<sequence>MAKYPVVVYGASGYTGMLTMDWLIDQNIPFTCVARNAKRTEEMMAQRVVRLESATYEIIECEHNVESLIKAFKGAKVVCNTVGPFINFGAATVEAALKAGCHHLDTTGEQLYMRNVRAEFGEDYRQAGLLLAPSTSYMYTFAEIAAELALEVEGIDALETATIGRGPRTGAAGVTVGSTASIFELARSQQCYLWENQLVDHPITASFNVVTPEFMQPVFSLPWGGTSLPIFYETDPRVRSCISSVGFYDNNVMQMVHGFTQKWEAEYKHLSTEQQNAIIKGIVDSTTPSMPPRERTTIQRSVDFAIGRGNLAAVRATVHGVTPYISTGALQVATAIKLLDGETSKVGFASACKAMGHRYLLGFLEQRGLARATVTPL</sequence>
<dbReference type="EMBL" id="LT629785">
    <property type="protein sequence ID" value="SDU09455.1"/>
    <property type="molecule type" value="Genomic_DNA"/>
</dbReference>
<organism evidence="3 4">
    <name type="scientific">Pseudomonas pohangensis</name>
    <dbReference type="NCBI Taxonomy" id="364197"/>
    <lineage>
        <taxon>Bacteria</taxon>
        <taxon>Pseudomonadati</taxon>
        <taxon>Pseudomonadota</taxon>
        <taxon>Gammaproteobacteria</taxon>
        <taxon>Pseudomonadales</taxon>
        <taxon>Pseudomonadaceae</taxon>
        <taxon>Pseudomonas</taxon>
    </lineage>
</organism>
<feature type="domain" description="Saccharopine dehydrogenase NADP binding" evidence="1">
    <location>
        <begin position="6"/>
        <end position="120"/>
    </location>
</feature>
<dbReference type="GO" id="GO:0009247">
    <property type="term" value="P:glycolipid biosynthetic process"/>
    <property type="evidence" value="ECO:0007669"/>
    <property type="project" value="TreeGrafter"/>
</dbReference>
<dbReference type="GO" id="GO:0005811">
    <property type="term" value="C:lipid droplet"/>
    <property type="evidence" value="ECO:0007669"/>
    <property type="project" value="TreeGrafter"/>
</dbReference>
<dbReference type="Pfam" id="PF19362">
    <property type="entry name" value="DUF5938"/>
    <property type="match status" value="1"/>
</dbReference>
<dbReference type="STRING" id="364197.SAMN05216296_1735"/>
<accession>A0A1H2FQ67</accession>
<dbReference type="SUPFAM" id="SSF51735">
    <property type="entry name" value="NAD(P)-binding Rossmann-fold domains"/>
    <property type="match status" value="1"/>
</dbReference>
<dbReference type="Gene3D" id="3.40.50.720">
    <property type="entry name" value="NAD(P)-binding Rossmann-like Domain"/>
    <property type="match status" value="1"/>
</dbReference>
<feature type="domain" description="DUF5938" evidence="2">
    <location>
        <begin position="141"/>
        <end position="374"/>
    </location>
</feature>
<dbReference type="Pfam" id="PF03435">
    <property type="entry name" value="Sacchrp_dh_NADP"/>
    <property type="match status" value="1"/>
</dbReference>
<proteinExistence type="predicted"/>
<name>A0A1H2FQ67_9PSED</name>
<dbReference type="RefSeq" id="WP_090194208.1">
    <property type="nucleotide sequence ID" value="NZ_LT629785.1"/>
</dbReference>
<keyword evidence="4" id="KW-1185">Reference proteome</keyword>
<reference evidence="4" key="1">
    <citation type="submission" date="2016-10" db="EMBL/GenBank/DDBJ databases">
        <authorList>
            <person name="Varghese N."/>
            <person name="Submissions S."/>
        </authorList>
    </citation>
    <scope>NUCLEOTIDE SEQUENCE [LARGE SCALE GENOMIC DNA]</scope>
    <source>
        <strain evidence="4">DSM 17875</strain>
    </source>
</reference>
<evidence type="ECO:0000313" key="4">
    <source>
        <dbReference type="Proteomes" id="UP000243232"/>
    </source>
</evidence>
<dbReference type="AlphaFoldDB" id="A0A1H2FQ67"/>
<dbReference type="PANTHER" id="PTHR12286">
    <property type="entry name" value="SACCHAROPINE DEHYDROGENASE-LIKE OXIDOREDUCTASE"/>
    <property type="match status" value="1"/>
</dbReference>
<dbReference type="Proteomes" id="UP000243232">
    <property type="component" value="Chromosome I"/>
</dbReference>
<dbReference type="InterPro" id="IPR036291">
    <property type="entry name" value="NAD(P)-bd_dom_sf"/>
</dbReference>